<dbReference type="RefSeq" id="WP_089377180.1">
    <property type="nucleotide sequence ID" value="NZ_FZNX01000001.1"/>
</dbReference>
<dbReference type="EMBL" id="FZNX01000001">
    <property type="protein sequence ID" value="SNR36520.1"/>
    <property type="molecule type" value="Genomic_DNA"/>
</dbReference>
<dbReference type="PANTHER" id="PTHR13285:SF18">
    <property type="entry name" value="PROTEIN-CYSTEINE N-PALMITOYLTRANSFERASE RASP"/>
    <property type="match status" value="1"/>
</dbReference>
<feature type="transmembrane region" description="Helical" evidence="8">
    <location>
        <begin position="312"/>
        <end position="328"/>
    </location>
</feature>
<evidence type="ECO:0000256" key="7">
    <source>
        <dbReference type="PIRNR" id="PIRNR016636"/>
    </source>
</evidence>
<feature type="transmembrane region" description="Helical" evidence="8">
    <location>
        <begin position="253"/>
        <end position="274"/>
    </location>
</feature>
<evidence type="ECO:0000313" key="10">
    <source>
        <dbReference type="Proteomes" id="UP000198412"/>
    </source>
</evidence>
<evidence type="ECO:0000256" key="3">
    <source>
        <dbReference type="ARBA" id="ARBA00022475"/>
    </source>
</evidence>
<feature type="transmembrane region" description="Helical" evidence="8">
    <location>
        <begin position="230"/>
        <end position="247"/>
    </location>
</feature>
<keyword evidence="3 7" id="KW-1003">Cell membrane</keyword>
<dbReference type="Proteomes" id="UP000198412">
    <property type="component" value="Unassembled WGS sequence"/>
</dbReference>
<gene>
    <name evidence="9" type="ORF">SAMN04488111_0879</name>
</gene>
<reference evidence="10" key="1">
    <citation type="submission" date="2017-06" db="EMBL/GenBank/DDBJ databases">
        <authorList>
            <person name="Varghese N."/>
            <person name="Submissions S."/>
        </authorList>
    </citation>
    <scope>NUCLEOTIDE SEQUENCE [LARGE SCALE GENOMIC DNA]</scope>
    <source>
        <strain evidence="10">DSM 27993</strain>
    </source>
</reference>
<dbReference type="GO" id="GO:0005886">
    <property type="term" value="C:plasma membrane"/>
    <property type="evidence" value="ECO:0007669"/>
    <property type="project" value="UniProtKB-SubCell"/>
</dbReference>
<feature type="transmembrane region" description="Helical" evidence="8">
    <location>
        <begin position="117"/>
        <end position="140"/>
    </location>
</feature>
<keyword evidence="6 7" id="KW-0472">Membrane</keyword>
<dbReference type="PIRSF" id="PIRSF500217">
    <property type="entry name" value="AlgI"/>
    <property type="match status" value="1"/>
</dbReference>
<feature type="transmembrane region" description="Helical" evidence="8">
    <location>
        <begin position="51"/>
        <end position="67"/>
    </location>
</feature>
<name>A0A238VQ72_9FLAO</name>
<dbReference type="InterPro" id="IPR024194">
    <property type="entry name" value="Ac/AlaTfrase_AlgI/DltB"/>
</dbReference>
<dbReference type="GO" id="GO:0042121">
    <property type="term" value="P:alginic acid biosynthetic process"/>
    <property type="evidence" value="ECO:0007669"/>
    <property type="project" value="InterPro"/>
</dbReference>
<evidence type="ECO:0000256" key="4">
    <source>
        <dbReference type="ARBA" id="ARBA00022692"/>
    </source>
</evidence>
<dbReference type="InterPro" id="IPR051085">
    <property type="entry name" value="MB_O-acyltransferase"/>
</dbReference>
<dbReference type="AlphaFoldDB" id="A0A238VQ72"/>
<feature type="transmembrane region" description="Helical" evidence="8">
    <location>
        <begin position="448"/>
        <end position="467"/>
    </location>
</feature>
<dbReference type="InterPro" id="IPR004299">
    <property type="entry name" value="MBOAT_fam"/>
</dbReference>
<comment type="similarity">
    <text evidence="2 7">Belongs to the membrane-bound acyltransferase family.</text>
</comment>
<feature type="transmembrane region" description="Helical" evidence="8">
    <location>
        <begin position="6"/>
        <end position="22"/>
    </location>
</feature>
<accession>A0A238VQ72</accession>
<evidence type="ECO:0000256" key="5">
    <source>
        <dbReference type="ARBA" id="ARBA00022989"/>
    </source>
</evidence>
<keyword evidence="4 8" id="KW-0812">Transmembrane</keyword>
<comment type="subcellular location">
    <subcellularLocation>
        <location evidence="1">Cell membrane</location>
        <topology evidence="1">Multi-pass membrane protein</topology>
    </subcellularLocation>
</comment>
<protein>
    <submittedName>
        <fullName evidence="9">D-alanyl-lipoteichoic acid acyltransferase DltB, MBOAT superfamily</fullName>
    </submittedName>
</protein>
<feature type="transmembrane region" description="Helical" evidence="8">
    <location>
        <begin position="371"/>
        <end position="388"/>
    </location>
</feature>
<evidence type="ECO:0000256" key="8">
    <source>
        <dbReference type="SAM" id="Phobius"/>
    </source>
</evidence>
<evidence type="ECO:0000256" key="6">
    <source>
        <dbReference type="ARBA" id="ARBA00023136"/>
    </source>
</evidence>
<keyword evidence="10" id="KW-1185">Reference proteome</keyword>
<dbReference type="PANTHER" id="PTHR13285">
    <property type="entry name" value="ACYLTRANSFERASE"/>
    <property type="match status" value="1"/>
</dbReference>
<dbReference type="Pfam" id="PF03062">
    <property type="entry name" value="MBOAT"/>
    <property type="match status" value="1"/>
</dbReference>
<evidence type="ECO:0000313" key="9">
    <source>
        <dbReference type="EMBL" id="SNR36520.1"/>
    </source>
</evidence>
<evidence type="ECO:0000256" key="2">
    <source>
        <dbReference type="ARBA" id="ARBA00010323"/>
    </source>
</evidence>
<proteinExistence type="inferred from homology"/>
<keyword evidence="5 8" id="KW-1133">Transmembrane helix</keyword>
<feature type="transmembrane region" description="Helical" evidence="8">
    <location>
        <begin position="79"/>
        <end position="97"/>
    </location>
</feature>
<dbReference type="GO" id="GO:0016746">
    <property type="term" value="F:acyltransferase activity"/>
    <property type="evidence" value="ECO:0007669"/>
    <property type="project" value="UniProtKB-KW"/>
</dbReference>
<keyword evidence="7 9" id="KW-0808">Transferase</keyword>
<organism evidence="9 10">
    <name type="scientific">Lutibacter flavus</name>
    <dbReference type="NCBI Taxonomy" id="691689"/>
    <lineage>
        <taxon>Bacteria</taxon>
        <taxon>Pseudomonadati</taxon>
        <taxon>Bacteroidota</taxon>
        <taxon>Flavobacteriia</taxon>
        <taxon>Flavobacteriales</taxon>
        <taxon>Flavobacteriaceae</taxon>
        <taxon>Lutibacter</taxon>
    </lineage>
</organism>
<evidence type="ECO:0000256" key="1">
    <source>
        <dbReference type="ARBA" id="ARBA00004651"/>
    </source>
</evidence>
<sequence>MLFNSIPFLVFLPIVFCLYWLVLNNKLTGQNLLLLIASYVFYGWWDYRFLGLIVLSTLVDFVVGLLMNRFHKEKIRKRLLWLSLLFNLGLLGVFKYFNFFIESWVEAIKYFGFKSDVSSLNIILPVGISFYTFQTLSYTIDVYNKKIKPTFNLIDFAAFVSFFPQLVAGPIERASQLLPQFKIKRTFDFTVVKSGIHLIVWGLFQKMVIADSCATYTNAIFSNYENLNSLSLLMGGFYFAFQIYGDFAGYSNLAIGIARMFGFNLMINFNYPYFSRDVAEFWRRWHISLTTWFRDYVYIPLGGSRGSKQQQIRNVFIVFFVSGLWHGANWTFLIWGGLHALFFTPLLVLNLNKKNTTTIVTNKGLPNPKEIIQIVGTFSLVSFSWIFFRSKNLSESFKYINGLFTNFNFKIEYLSIERYNIELLLLISVFLIIEWVNRNNEHPISGKLSYIKMTGIILMILVFGVYSDHQNFIYFQF</sequence>
<dbReference type="InterPro" id="IPR028362">
    <property type="entry name" value="AlgI"/>
</dbReference>
<dbReference type="PIRSF" id="PIRSF016636">
    <property type="entry name" value="AlgI_DltB"/>
    <property type="match status" value="1"/>
</dbReference>
<dbReference type="OrthoDB" id="9805788at2"/>
<keyword evidence="7 9" id="KW-0012">Acyltransferase</keyword>